<dbReference type="InterPro" id="IPR058391">
    <property type="entry name" value="DUF8078"/>
</dbReference>
<dbReference type="Pfam" id="PF00505">
    <property type="entry name" value="HMG_box"/>
    <property type="match status" value="1"/>
</dbReference>
<dbReference type="PROSITE" id="PS50118">
    <property type="entry name" value="HMG_BOX_2"/>
    <property type="match status" value="1"/>
</dbReference>
<dbReference type="AlphaFoldDB" id="A0A0V1BZB3"/>
<proteinExistence type="predicted"/>
<gene>
    <name evidence="5" type="ORF">T01_4540</name>
</gene>
<evidence type="ECO:0000256" key="3">
    <source>
        <dbReference type="SAM" id="MobiDB-lite"/>
    </source>
</evidence>
<dbReference type="Gene3D" id="1.10.30.10">
    <property type="entry name" value="High mobility group box domain"/>
    <property type="match status" value="1"/>
</dbReference>
<keyword evidence="1" id="KW-0539">Nucleus</keyword>
<name>A0A0V1BZB3_TRISP</name>
<reference evidence="5 6" key="1">
    <citation type="submission" date="2015-01" db="EMBL/GenBank/DDBJ databases">
        <title>Evolution of Trichinella species and genotypes.</title>
        <authorList>
            <person name="Korhonen P.K."/>
            <person name="Edoardo P."/>
            <person name="Giuseppe L.R."/>
            <person name="Gasser R.B."/>
        </authorList>
    </citation>
    <scope>NUCLEOTIDE SEQUENCE [LARGE SCALE GENOMIC DNA]</scope>
    <source>
        <strain evidence="5">ISS3</strain>
    </source>
</reference>
<keyword evidence="2" id="KW-0175">Coiled coil</keyword>
<dbReference type="Proteomes" id="UP000054776">
    <property type="component" value="Unassembled WGS sequence"/>
</dbReference>
<protein>
    <recommendedName>
        <fullName evidence="4">HMG box domain-containing protein</fullName>
    </recommendedName>
</protein>
<dbReference type="InterPro" id="IPR009071">
    <property type="entry name" value="HMG_box_dom"/>
</dbReference>
<evidence type="ECO:0000259" key="4">
    <source>
        <dbReference type="PROSITE" id="PS50118"/>
    </source>
</evidence>
<feature type="DNA-binding region" description="HMG box" evidence="1">
    <location>
        <begin position="9"/>
        <end position="77"/>
    </location>
</feature>
<feature type="coiled-coil region" evidence="2">
    <location>
        <begin position="139"/>
        <end position="173"/>
    </location>
</feature>
<feature type="region of interest" description="Disordered" evidence="3">
    <location>
        <begin position="64"/>
        <end position="105"/>
    </location>
</feature>
<dbReference type="GO" id="GO:0003677">
    <property type="term" value="F:DNA binding"/>
    <property type="evidence" value="ECO:0007669"/>
    <property type="project" value="UniProtKB-UniRule"/>
</dbReference>
<dbReference type="InterPro" id="IPR036910">
    <property type="entry name" value="HMG_box_dom_sf"/>
</dbReference>
<evidence type="ECO:0000256" key="1">
    <source>
        <dbReference type="PROSITE-ProRule" id="PRU00267"/>
    </source>
</evidence>
<evidence type="ECO:0000313" key="6">
    <source>
        <dbReference type="Proteomes" id="UP000054776"/>
    </source>
</evidence>
<evidence type="ECO:0000256" key="2">
    <source>
        <dbReference type="SAM" id="Coils"/>
    </source>
</evidence>
<keyword evidence="6" id="KW-1185">Reference proteome</keyword>
<dbReference type="OrthoDB" id="5916189at2759"/>
<dbReference type="InParanoid" id="A0A0V1BZB3"/>
<comment type="caution">
    <text evidence="5">The sequence shown here is derived from an EMBL/GenBank/DDBJ whole genome shotgun (WGS) entry which is preliminary data.</text>
</comment>
<dbReference type="EMBL" id="JYDH01000004">
    <property type="protein sequence ID" value="KRY42381.1"/>
    <property type="molecule type" value="Genomic_DNA"/>
</dbReference>
<evidence type="ECO:0000313" key="5">
    <source>
        <dbReference type="EMBL" id="KRY42381.1"/>
    </source>
</evidence>
<keyword evidence="1" id="KW-0238">DNA-binding</keyword>
<dbReference type="Pfam" id="PF26287">
    <property type="entry name" value="DUF8078"/>
    <property type="match status" value="1"/>
</dbReference>
<accession>A0A0V1BZB3</accession>
<organism evidence="5 6">
    <name type="scientific">Trichinella spiralis</name>
    <name type="common">Trichina worm</name>
    <dbReference type="NCBI Taxonomy" id="6334"/>
    <lineage>
        <taxon>Eukaryota</taxon>
        <taxon>Metazoa</taxon>
        <taxon>Ecdysozoa</taxon>
        <taxon>Nematoda</taxon>
        <taxon>Enoplea</taxon>
        <taxon>Dorylaimia</taxon>
        <taxon>Trichinellida</taxon>
        <taxon>Trichinellidae</taxon>
        <taxon>Trichinella</taxon>
    </lineage>
</organism>
<feature type="domain" description="HMG box" evidence="4">
    <location>
        <begin position="9"/>
        <end position="77"/>
    </location>
</feature>
<sequence>MDGSKSIKSFKTLSGFGLFCHEIGRKVVGESYVLRKFELIRKLSAAWQQLSVEEKQNYRNRAAELRNGLETKTPVKTPTESADLPIEPPCKKRRSSTERPSVCPKSMKHWTLKDSSAQNDLPSESDKTMYLTRDFIDFNNRIERQSIRFAEQKEQLIKENAELANKLNMVNRRLSLKLPKEKEDQLLIQKYMWHIYIYKLRLTDALKELPFPDNQDLITVENVMDFYKIAKQIKKDNLKSSAEFIIVHSFLNGETFCTVFKIIFCDDKAVYSQKLISV</sequence>
<dbReference type="GO" id="GO:0005634">
    <property type="term" value="C:nucleus"/>
    <property type="evidence" value="ECO:0007669"/>
    <property type="project" value="UniProtKB-UniRule"/>
</dbReference>
<dbReference type="SUPFAM" id="SSF47095">
    <property type="entry name" value="HMG-box"/>
    <property type="match status" value="1"/>
</dbReference>